<dbReference type="PRINTS" id="PR00463">
    <property type="entry name" value="EP450I"/>
</dbReference>
<reference evidence="8 9" key="1">
    <citation type="submission" date="2011-11" db="EMBL/GenBank/DDBJ databases">
        <title>The Genome Sequence of Fusarium oxysporum PHW815.</title>
        <authorList>
            <consortium name="The Broad Institute Genome Sequencing Platform"/>
            <person name="Ma L.-J."/>
            <person name="Gale L.R."/>
            <person name="Schwartz D.C."/>
            <person name="Zhou S."/>
            <person name="Corby-Kistler H."/>
            <person name="Young S.K."/>
            <person name="Zeng Q."/>
            <person name="Gargeya S."/>
            <person name="Fitzgerald M."/>
            <person name="Haas B."/>
            <person name="Abouelleil A."/>
            <person name="Alvarado L."/>
            <person name="Arachchi H.M."/>
            <person name="Berlin A."/>
            <person name="Brown A."/>
            <person name="Chapman S.B."/>
            <person name="Chen Z."/>
            <person name="Dunbar C."/>
            <person name="Freedman E."/>
            <person name="Gearin G."/>
            <person name="Goldberg J."/>
            <person name="Griggs A."/>
            <person name="Gujja S."/>
            <person name="Heiman D."/>
            <person name="Howarth C."/>
            <person name="Larson L."/>
            <person name="Lui A."/>
            <person name="MacDonald P.J.P."/>
            <person name="Montmayeur A."/>
            <person name="Murphy C."/>
            <person name="Neiman D."/>
            <person name="Pearson M."/>
            <person name="Priest M."/>
            <person name="Roberts A."/>
            <person name="Saif S."/>
            <person name="Shea T."/>
            <person name="Shenoy N."/>
            <person name="Sisk P."/>
            <person name="Stolte C."/>
            <person name="Sykes S."/>
            <person name="Wortman J."/>
            <person name="Nusbaum C."/>
            <person name="Birren B."/>
        </authorList>
    </citation>
    <scope>NUCLEOTIDE SEQUENCE [LARGE SCALE GENOMIC DNA]</scope>
    <source>
        <strain evidence="8 9">54005</strain>
    </source>
</reference>
<dbReference type="GO" id="GO:0005506">
    <property type="term" value="F:iron ion binding"/>
    <property type="evidence" value="ECO:0007669"/>
    <property type="project" value="InterPro"/>
</dbReference>
<sequence>MTTWNSIDKATHARKRRAMNHPFSDMALFSSEPFIHSNIDRWIELLKEDIGEKQWPFSLHMARWADRLVFDTLGDLCFGESFGMKEHDSELRHIPAIIMDFTSTIHPIAYSPFTSLWDWLKPRGLDYLLAARAQIEDEVQARCKSGTESRMGFFHYLFLDLDLDISESESLIIAGSETSPISLAAAFFYLTRYPHAQEKLAKELKAAFSSVDGIKGGGALHSSQYLRAFIQETMRMSPPVPADLAPDGQQGGIVVDGRYIPEGMKVSTVSYCMHHKPDMYPEPFDFRPER</sequence>
<keyword evidence="4" id="KW-0479">Metal-binding</keyword>
<dbReference type="GO" id="GO:0004497">
    <property type="term" value="F:monooxygenase activity"/>
    <property type="evidence" value="ECO:0007669"/>
    <property type="project" value="UniProtKB-KW"/>
</dbReference>
<dbReference type="OrthoDB" id="1470350at2759"/>
<evidence type="ECO:0000313" key="9">
    <source>
        <dbReference type="Proteomes" id="UP000030663"/>
    </source>
</evidence>
<comment type="cofactor">
    <cofactor evidence="1">
        <name>heme</name>
        <dbReference type="ChEBI" id="CHEBI:30413"/>
    </cofactor>
</comment>
<keyword evidence="3" id="KW-0349">Heme</keyword>
<dbReference type="InterPro" id="IPR001128">
    <property type="entry name" value="Cyt_P450"/>
</dbReference>
<dbReference type="SUPFAM" id="SSF48264">
    <property type="entry name" value="Cytochrome P450"/>
    <property type="match status" value="1"/>
</dbReference>
<dbReference type="Gene3D" id="1.10.630.10">
    <property type="entry name" value="Cytochrome P450"/>
    <property type="match status" value="1"/>
</dbReference>
<evidence type="ECO:0000256" key="5">
    <source>
        <dbReference type="ARBA" id="ARBA00023002"/>
    </source>
</evidence>
<proteinExistence type="inferred from homology"/>
<comment type="similarity">
    <text evidence="2">Belongs to the cytochrome P450 family.</text>
</comment>
<dbReference type="GO" id="GO:0016705">
    <property type="term" value="F:oxidoreductase activity, acting on paired donors, with incorporation or reduction of molecular oxygen"/>
    <property type="evidence" value="ECO:0007669"/>
    <property type="project" value="InterPro"/>
</dbReference>
<protein>
    <recommendedName>
        <fullName evidence="10">Cytochrome P450</fullName>
    </recommendedName>
</protein>
<evidence type="ECO:0000256" key="1">
    <source>
        <dbReference type="ARBA" id="ARBA00001971"/>
    </source>
</evidence>
<organism evidence="8 9">
    <name type="scientific">Fusarium oxysporum f. sp. raphani 54005</name>
    <dbReference type="NCBI Taxonomy" id="1089458"/>
    <lineage>
        <taxon>Eukaryota</taxon>
        <taxon>Fungi</taxon>
        <taxon>Dikarya</taxon>
        <taxon>Ascomycota</taxon>
        <taxon>Pezizomycotina</taxon>
        <taxon>Sordariomycetes</taxon>
        <taxon>Hypocreomycetidae</taxon>
        <taxon>Hypocreales</taxon>
        <taxon>Nectriaceae</taxon>
        <taxon>Fusarium</taxon>
        <taxon>Fusarium oxysporum species complex</taxon>
    </lineage>
</organism>
<evidence type="ECO:0008006" key="10">
    <source>
        <dbReference type="Google" id="ProtNLM"/>
    </source>
</evidence>
<accession>X0BFA2</accession>
<dbReference type="AlphaFoldDB" id="X0BFA2"/>
<evidence type="ECO:0000256" key="4">
    <source>
        <dbReference type="ARBA" id="ARBA00022723"/>
    </source>
</evidence>
<dbReference type="InterPro" id="IPR036396">
    <property type="entry name" value="Cyt_P450_sf"/>
</dbReference>
<dbReference type="InterPro" id="IPR002401">
    <property type="entry name" value="Cyt_P450_E_grp-I"/>
</dbReference>
<dbReference type="HOGENOM" id="CLU_001570_14_11_1"/>
<evidence type="ECO:0000256" key="6">
    <source>
        <dbReference type="ARBA" id="ARBA00023004"/>
    </source>
</evidence>
<dbReference type="PANTHER" id="PTHR24305">
    <property type="entry name" value="CYTOCHROME P450"/>
    <property type="match status" value="1"/>
</dbReference>
<evidence type="ECO:0000256" key="2">
    <source>
        <dbReference type="ARBA" id="ARBA00010617"/>
    </source>
</evidence>
<dbReference type="InterPro" id="IPR050121">
    <property type="entry name" value="Cytochrome_P450_monoxygenase"/>
</dbReference>
<name>X0BFA2_FUSOX</name>
<keyword evidence="7" id="KW-0503">Monooxygenase</keyword>
<dbReference type="Pfam" id="PF00067">
    <property type="entry name" value="p450"/>
    <property type="match status" value="1"/>
</dbReference>
<dbReference type="EMBL" id="JH658442">
    <property type="protein sequence ID" value="EXK80491.1"/>
    <property type="molecule type" value="Genomic_DNA"/>
</dbReference>
<dbReference type="PANTHER" id="PTHR24305:SF237">
    <property type="entry name" value="CYTOCHROME P450 MONOOXYGENASE ATNE-RELATED"/>
    <property type="match status" value="1"/>
</dbReference>
<gene>
    <name evidence="8" type="ORF">FOQG_14985</name>
</gene>
<keyword evidence="9" id="KW-1185">Reference proteome</keyword>
<evidence type="ECO:0000256" key="3">
    <source>
        <dbReference type="ARBA" id="ARBA00022617"/>
    </source>
</evidence>
<dbReference type="Proteomes" id="UP000030663">
    <property type="component" value="Unassembled WGS sequence"/>
</dbReference>
<keyword evidence="5" id="KW-0560">Oxidoreductase</keyword>
<dbReference type="GO" id="GO:0020037">
    <property type="term" value="F:heme binding"/>
    <property type="evidence" value="ECO:0007669"/>
    <property type="project" value="InterPro"/>
</dbReference>
<evidence type="ECO:0000256" key="7">
    <source>
        <dbReference type="ARBA" id="ARBA00023033"/>
    </source>
</evidence>
<keyword evidence="6" id="KW-0408">Iron</keyword>
<evidence type="ECO:0000313" key="8">
    <source>
        <dbReference type="EMBL" id="EXK80491.1"/>
    </source>
</evidence>